<reference evidence="2" key="1">
    <citation type="submission" date="2015-03" db="EMBL/GenBank/DDBJ databases">
        <title>Plastid genome analysis of the type material of Wildemania schizophylla (Bangiales, Rhodophyta).</title>
        <authorList>
            <person name="Hughey J.R."/>
        </authorList>
    </citation>
    <scope>NUCLEOTIDE SEQUENCE</scope>
</reference>
<dbReference type="RefSeq" id="YP_009237312.1">
    <property type="nucleotide sequence ID" value="NC_029576.1"/>
</dbReference>
<evidence type="ECO:0000313" key="2">
    <source>
        <dbReference type="EMBL" id="AKS28359.1"/>
    </source>
</evidence>
<dbReference type="EMBL" id="KR020505">
    <property type="protein sequence ID" value="AKS28359.1"/>
    <property type="molecule type" value="Genomic_DNA"/>
</dbReference>
<dbReference type="GeneID" id="26939100"/>
<sequence>MRNSKISLTVPILLDQNSKQYLIDTANFNYVNHHIQLDTACYFIITSNKANNSINVEQYCSNSKGKTYAIFFTEKTAALLCNTIFRVNQLNITISAEHASYIGRELLKSEIAILLNQKYIQN</sequence>
<dbReference type="AlphaFoldDB" id="A0A126G1K7"/>
<geneLocation type="plastid" evidence="2"/>
<accession>A0A126G1K7</accession>
<feature type="domain" description="DUF4346" evidence="1">
    <location>
        <begin position="37"/>
        <end position="121"/>
    </location>
</feature>
<dbReference type="Pfam" id="PF14251">
    <property type="entry name" value="PterinBD-DUF4346"/>
    <property type="match status" value="1"/>
</dbReference>
<dbReference type="InterPro" id="IPR025595">
    <property type="entry name" value="PterinBD-DUF4346"/>
</dbReference>
<proteinExistence type="predicted"/>
<gene>
    <name evidence="2" type="primary">orf121</name>
</gene>
<keyword evidence="2" id="KW-0934">Plastid</keyword>
<evidence type="ECO:0000259" key="1">
    <source>
        <dbReference type="Pfam" id="PF14251"/>
    </source>
</evidence>
<protein>
    <recommendedName>
        <fullName evidence="1">DUF4346 domain-containing protein</fullName>
    </recommendedName>
</protein>
<organism evidence="2">
    <name type="scientific">Wildemania schizophylla</name>
    <name type="common">Red alga</name>
    <name type="synonym">Porphyra schizophylla</name>
    <dbReference type="NCBI Taxonomy" id="1134705"/>
    <lineage>
        <taxon>Eukaryota</taxon>
        <taxon>Rhodophyta</taxon>
        <taxon>Bangiophyceae</taxon>
        <taxon>Bangiales</taxon>
        <taxon>Bangiaceae</taxon>
        <taxon>Wildemania</taxon>
    </lineage>
</organism>
<name>A0A126G1K7_WILSC</name>